<keyword evidence="1" id="KW-0677">Repeat</keyword>
<evidence type="ECO:0000256" key="2">
    <source>
        <dbReference type="ARBA" id="ARBA00022884"/>
    </source>
</evidence>
<dbReference type="InterPro" id="IPR050825">
    <property type="entry name" value="RBM42_RBP45_47-like"/>
</dbReference>
<dbReference type="OrthoDB" id="446113at2759"/>
<dbReference type="InterPro" id="IPR000504">
    <property type="entry name" value="RRM_dom"/>
</dbReference>
<gene>
    <name evidence="6" type="ORF">HG535_0C03620</name>
</gene>
<accession>A0A7H9B1Z8</accession>
<feature type="domain" description="RRM" evidence="5">
    <location>
        <begin position="295"/>
        <end position="367"/>
    </location>
</feature>
<dbReference type="InterPro" id="IPR035979">
    <property type="entry name" value="RBD_domain_sf"/>
</dbReference>
<dbReference type="PANTHER" id="PTHR47640:SF10">
    <property type="entry name" value="TRNA SELENOCYSTEINE 1-ASSOCIATED PROTEIN 1-RELATED"/>
    <property type="match status" value="1"/>
</dbReference>
<keyword evidence="2 3" id="KW-0694">RNA-binding</keyword>
<feature type="domain" description="RRM" evidence="5">
    <location>
        <begin position="56"/>
        <end position="145"/>
    </location>
</feature>
<evidence type="ECO:0000256" key="3">
    <source>
        <dbReference type="PROSITE-ProRule" id="PRU00176"/>
    </source>
</evidence>
<name>A0A7H9B1Z8_ZYGMR</name>
<dbReference type="GO" id="GO:0003729">
    <property type="term" value="F:mRNA binding"/>
    <property type="evidence" value="ECO:0007669"/>
    <property type="project" value="InterPro"/>
</dbReference>
<dbReference type="GO" id="GO:0006376">
    <property type="term" value="P:mRNA splice site recognition"/>
    <property type="evidence" value="ECO:0007669"/>
    <property type="project" value="TreeGrafter"/>
</dbReference>
<dbReference type="RefSeq" id="XP_037143737.1">
    <property type="nucleotide sequence ID" value="XM_037287842.1"/>
</dbReference>
<evidence type="ECO:0000313" key="7">
    <source>
        <dbReference type="Proteomes" id="UP000509704"/>
    </source>
</evidence>
<dbReference type="SMART" id="SM00360">
    <property type="entry name" value="RRM"/>
    <property type="match status" value="3"/>
</dbReference>
<dbReference type="PANTHER" id="PTHR47640">
    <property type="entry name" value="TRNA SELENOCYSTEINE 1-ASSOCIATED PROTEIN 1-RELATED-RELATED"/>
    <property type="match status" value="1"/>
</dbReference>
<protein>
    <recommendedName>
        <fullName evidence="5">RRM domain-containing protein</fullName>
    </recommendedName>
</protein>
<dbReference type="CDD" id="cd12611">
    <property type="entry name" value="RRM1_NGR1_NAM8_like"/>
    <property type="match status" value="1"/>
</dbReference>
<dbReference type="Gene3D" id="3.30.70.330">
    <property type="match status" value="3"/>
</dbReference>
<proteinExistence type="predicted"/>
<sequence length="511" mass="56376">MFFRRGGYGRGSNAYQSRNNDVQIQQGQAARYNNSDVVSTGTPTPRAFNSPAQKNSQLYMGDLDPFWDENTVRQIWASLGEASVDIKIMWNNDNGGMHKMGQKKNLGYCFVEFPSYSHASNALLKNGIAIPGFPSRSLKLNWALSSSASSGPFSASAQEMSVFVGDLAPNVTESELFELFISRFPSTAHAKVVYDQMTGVSRGYAFIRFGNSVDQKRALTEMQGVFLNGRAIRVSSAGNQHQQNNSVRADNRMKSNFNNHAKNNKSNKIPITSSQFMFPVQQEPPLTSFTDSNNTTVFIGGLSSAVRESHLWLYFQPFGQIVYVKIPVGKGCGFVQYVDRISAELAITKMQGFPIGDSRIRMSWGRSAKQAATLEKVEFSNQIQTQLHQPLQQPTYAYTPSTNFYQTNCLQLSSQPSSEPNSDDPSLLLPGYQNLTFSAFPKSSSGLQLSYLYPSYGSDSSPQANSHLLGADVAETITMPHILVDDEIAFVRGKSDSLNRLENGSNGFVLA</sequence>
<feature type="compositionally biased region" description="Polar residues" evidence="4">
    <location>
        <begin position="24"/>
        <end position="43"/>
    </location>
</feature>
<keyword evidence="7" id="KW-1185">Reference proteome</keyword>
<evidence type="ECO:0000256" key="4">
    <source>
        <dbReference type="SAM" id="MobiDB-lite"/>
    </source>
</evidence>
<feature type="region of interest" description="Disordered" evidence="4">
    <location>
        <begin position="24"/>
        <end position="52"/>
    </location>
</feature>
<dbReference type="PROSITE" id="PS50102">
    <property type="entry name" value="RRM"/>
    <property type="match status" value="3"/>
</dbReference>
<dbReference type="FunFam" id="3.30.70.330:FF:000803">
    <property type="entry name" value="Nam8p"/>
    <property type="match status" value="1"/>
</dbReference>
<dbReference type="InterPro" id="IPR012677">
    <property type="entry name" value="Nucleotide-bd_a/b_plait_sf"/>
</dbReference>
<dbReference type="EMBL" id="CP058606">
    <property type="protein sequence ID" value="QLG72009.1"/>
    <property type="molecule type" value="Genomic_DNA"/>
</dbReference>
<dbReference type="GO" id="GO:0005829">
    <property type="term" value="C:cytosol"/>
    <property type="evidence" value="ECO:0007669"/>
    <property type="project" value="TreeGrafter"/>
</dbReference>
<organism evidence="6 7">
    <name type="scientific">Zygotorulaspora mrakii</name>
    <name type="common">Zygosaccharomyces mrakii</name>
    <dbReference type="NCBI Taxonomy" id="42260"/>
    <lineage>
        <taxon>Eukaryota</taxon>
        <taxon>Fungi</taxon>
        <taxon>Dikarya</taxon>
        <taxon>Ascomycota</taxon>
        <taxon>Saccharomycotina</taxon>
        <taxon>Saccharomycetes</taxon>
        <taxon>Saccharomycetales</taxon>
        <taxon>Saccharomycetaceae</taxon>
        <taxon>Zygotorulaspora</taxon>
    </lineage>
</organism>
<dbReference type="SUPFAM" id="SSF54928">
    <property type="entry name" value="RNA-binding domain, RBD"/>
    <property type="match status" value="2"/>
</dbReference>
<feature type="domain" description="RRM" evidence="5">
    <location>
        <begin position="160"/>
        <end position="239"/>
    </location>
</feature>
<evidence type="ECO:0000259" key="5">
    <source>
        <dbReference type="PROSITE" id="PS50102"/>
    </source>
</evidence>
<dbReference type="CDD" id="cd12345">
    <property type="entry name" value="RRM2_SECp43_like"/>
    <property type="match status" value="1"/>
</dbReference>
<evidence type="ECO:0000313" key="6">
    <source>
        <dbReference type="EMBL" id="QLG72009.1"/>
    </source>
</evidence>
<dbReference type="Proteomes" id="UP000509704">
    <property type="component" value="Chromosome 3"/>
</dbReference>
<dbReference type="AlphaFoldDB" id="A0A7H9B1Z8"/>
<reference evidence="6 7" key="1">
    <citation type="submission" date="2020-07" db="EMBL/GenBank/DDBJ databases">
        <title>The yeast mating-type switching endonuclease HO is a domesticated member of an unorthodox homing genetic element family.</title>
        <authorList>
            <person name="Coughlan A.Y."/>
            <person name="Lombardi L."/>
            <person name="Braun-Galleani S."/>
            <person name="Martos A.R."/>
            <person name="Galeote V."/>
            <person name="Bigey F."/>
            <person name="Dequin S."/>
            <person name="Byrne K.P."/>
            <person name="Wolfe K.H."/>
        </authorList>
    </citation>
    <scope>NUCLEOTIDE SEQUENCE [LARGE SCALE GENOMIC DNA]</scope>
    <source>
        <strain evidence="6 7">NRRL Y-6702</strain>
    </source>
</reference>
<dbReference type="KEGG" id="zmk:HG535_0C03620"/>
<evidence type="ECO:0000256" key="1">
    <source>
        <dbReference type="ARBA" id="ARBA00022737"/>
    </source>
</evidence>
<dbReference type="GeneID" id="59235707"/>
<dbReference type="Pfam" id="PF00076">
    <property type="entry name" value="RRM_1"/>
    <property type="match status" value="2"/>
</dbReference>